<feature type="compositionally biased region" description="Basic and acidic residues" evidence="2">
    <location>
        <begin position="136"/>
        <end position="152"/>
    </location>
</feature>
<feature type="compositionally biased region" description="Polar residues" evidence="2">
    <location>
        <begin position="161"/>
        <end position="170"/>
    </location>
</feature>
<feature type="compositionally biased region" description="Low complexity" evidence="2">
    <location>
        <begin position="55"/>
        <end position="68"/>
    </location>
</feature>
<accession>A0AAD3CFZ2</accession>
<feature type="compositionally biased region" description="Polar residues" evidence="2">
    <location>
        <begin position="92"/>
        <end position="119"/>
    </location>
</feature>
<comment type="similarity">
    <text evidence="1">Belongs to the PPP4R2 family.</text>
</comment>
<feature type="region of interest" description="Disordered" evidence="2">
    <location>
        <begin position="1"/>
        <end position="220"/>
    </location>
</feature>
<evidence type="ECO:0000313" key="3">
    <source>
        <dbReference type="EMBL" id="GFH45402.1"/>
    </source>
</evidence>
<dbReference type="GO" id="GO:0030289">
    <property type="term" value="C:protein phosphatase 4 complex"/>
    <property type="evidence" value="ECO:0007669"/>
    <property type="project" value="InterPro"/>
</dbReference>
<organism evidence="3 4">
    <name type="scientific">Chaetoceros tenuissimus</name>
    <dbReference type="NCBI Taxonomy" id="426638"/>
    <lineage>
        <taxon>Eukaryota</taxon>
        <taxon>Sar</taxon>
        <taxon>Stramenopiles</taxon>
        <taxon>Ochrophyta</taxon>
        <taxon>Bacillariophyta</taxon>
        <taxon>Coscinodiscophyceae</taxon>
        <taxon>Chaetocerotophycidae</taxon>
        <taxon>Chaetocerotales</taxon>
        <taxon>Chaetocerotaceae</taxon>
        <taxon>Chaetoceros</taxon>
    </lineage>
</organism>
<dbReference type="Proteomes" id="UP001054902">
    <property type="component" value="Unassembled WGS sequence"/>
</dbReference>
<protein>
    <submittedName>
        <fullName evidence="3">Uncharacterized protein</fullName>
    </submittedName>
</protein>
<keyword evidence="4" id="KW-1185">Reference proteome</keyword>
<dbReference type="PANTHER" id="PTHR16487">
    <property type="entry name" value="PPP4R2-RELATED PROTEIN"/>
    <property type="match status" value="1"/>
</dbReference>
<dbReference type="PANTHER" id="PTHR16487:SF0">
    <property type="entry name" value="PROTEIN PHOSPHATASE 4 REGULATORY SUBUNIT 2-RELATED"/>
    <property type="match status" value="1"/>
</dbReference>
<feature type="compositionally biased region" description="Low complexity" evidence="2">
    <location>
        <begin position="26"/>
        <end position="35"/>
    </location>
</feature>
<evidence type="ECO:0000313" key="4">
    <source>
        <dbReference type="Proteomes" id="UP001054902"/>
    </source>
</evidence>
<feature type="region of interest" description="Disordered" evidence="2">
    <location>
        <begin position="303"/>
        <end position="342"/>
    </location>
</feature>
<dbReference type="EMBL" id="BLLK01000020">
    <property type="protein sequence ID" value="GFH45402.1"/>
    <property type="molecule type" value="Genomic_DNA"/>
</dbReference>
<evidence type="ECO:0000256" key="1">
    <source>
        <dbReference type="ARBA" id="ARBA00009207"/>
    </source>
</evidence>
<feature type="compositionally biased region" description="Acidic residues" evidence="2">
    <location>
        <begin position="69"/>
        <end position="88"/>
    </location>
</feature>
<feature type="region of interest" description="Disordered" evidence="2">
    <location>
        <begin position="632"/>
        <end position="686"/>
    </location>
</feature>
<feature type="compositionally biased region" description="Polar residues" evidence="2">
    <location>
        <begin position="192"/>
        <end position="220"/>
    </location>
</feature>
<dbReference type="Pfam" id="PF09184">
    <property type="entry name" value="PPP4R2"/>
    <property type="match status" value="1"/>
</dbReference>
<dbReference type="GO" id="GO:0005634">
    <property type="term" value="C:nucleus"/>
    <property type="evidence" value="ECO:0007669"/>
    <property type="project" value="TreeGrafter"/>
</dbReference>
<dbReference type="InterPro" id="IPR015267">
    <property type="entry name" value="PPP4R2"/>
</dbReference>
<gene>
    <name evidence="3" type="ORF">CTEN210_01876</name>
</gene>
<dbReference type="GO" id="GO:0005737">
    <property type="term" value="C:cytoplasm"/>
    <property type="evidence" value="ECO:0007669"/>
    <property type="project" value="TreeGrafter"/>
</dbReference>
<feature type="region of interest" description="Disordered" evidence="2">
    <location>
        <begin position="357"/>
        <end position="401"/>
    </location>
</feature>
<sequence length="984" mass="105041">MNSDRTTRLAIHSESMDSENTLVTDSSSSTSTSSSNETRVHKNTSSNMNINTSQIDMNNIGMNINGDDSVSEGEVMDEDVDMSNDPDEASIGTDSDAGSTGGRAQNDYNEVTRESSSNIKESEGSTGESSDSSNNDSEHEHQNPSAHSHHEANANGHLVHGSQQTTARTASPNVSFSMSNNSSTTNSNSSSPGLIQQQHSGGASSNHSVSNQTTGTNNSGGVASLTTATFQQQSFSLPPELKKILYEVARTGKCTSLPWTASGISSFNAKRSAKYRRAAKKKHRHDKLIAKELMKAAAAHISTAGGSPAQHSMVKWDSNSNMDDNSSVKSNTSKVSNASKLSNTSRIEKKVVIEAAHVEHVDPSPSKESSILGGSGGGSGSGSNAPSHADSSSVVETGSLASQSSKRSVDLSIGKWSIQAELKRKKVYRDQSYASSCSESVSSAGGGSTISLPSSSASMGPLCLSLPFRTLRGALRLAVALVLEYSYKHRGGYKLSPAEKRRFEVLQLANASRGKDRSATFHPSQTDVAFMERRMRLLKMLGGGKSARSVASRVLSGNASDGGFTSDTSFDSAVRRKTMDEFSQTNHYGPPFTIQRVAEVLLMPERYYVQTHKLCNALEKLLLVTSPSTAFGGVTGGDTSQNRSEQREIAALADKKERDESEQRQRSRRLKRRISSSSSDGCNDPIIQMNVSVETPETKRLLANTGQVFPISAEAINAAAGNITSEQIRRLTPNPLIGDNRMLSVMAGDVPPVSMNMVDGSFQQSISVQNSPIQSLGVARGVTDDALRALQSNMSSPGSSVLHRPPSPSLYSSQMNQLINTHQAGVLQGHHSGVLDPNPNPNPNQMEIVISENTAASPVQSGVAPSDVGYLDQVEVGRSSASNSDIDSESDDISFDDSASDRSDGSDFDPGNNPSEPFTAARVMALNRMQQQHRREQYLQDRALRQVASFQPPPDSEYQSGDSVDSTMAEDSCGSDSSSSDFTD</sequence>
<feature type="compositionally biased region" description="Basic and acidic residues" evidence="2">
    <location>
        <begin position="933"/>
        <end position="944"/>
    </location>
</feature>
<feature type="compositionally biased region" description="Polar residues" evidence="2">
    <location>
        <begin position="43"/>
        <end position="54"/>
    </location>
</feature>
<dbReference type="AlphaFoldDB" id="A0AAD3CFZ2"/>
<feature type="compositionally biased region" description="Low complexity" evidence="2">
    <location>
        <begin position="971"/>
        <end position="984"/>
    </location>
</feature>
<proteinExistence type="inferred from homology"/>
<feature type="compositionally biased region" description="Low complexity" evidence="2">
    <location>
        <begin position="171"/>
        <end position="191"/>
    </location>
</feature>
<feature type="compositionally biased region" description="Polar residues" evidence="2">
    <location>
        <begin position="957"/>
        <end position="966"/>
    </location>
</feature>
<comment type="caution">
    <text evidence="3">The sequence shown here is derived from an EMBL/GenBank/DDBJ whole genome shotgun (WGS) entry which is preliminary data.</text>
</comment>
<feature type="compositionally biased region" description="Polar residues" evidence="2">
    <location>
        <begin position="384"/>
        <end position="401"/>
    </location>
</feature>
<dbReference type="GO" id="GO:0019888">
    <property type="term" value="F:protein phosphatase regulator activity"/>
    <property type="evidence" value="ECO:0007669"/>
    <property type="project" value="InterPro"/>
</dbReference>
<name>A0AAD3CFZ2_9STRA</name>
<feature type="compositionally biased region" description="Low complexity" evidence="2">
    <location>
        <begin position="317"/>
        <end position="340"/>
    </location>
</feature>
<feature type="compositionally biased region" description="Acidic residues" evidence="2">
    <location>
        <begin position="886"/>
        <end position="895"/>
    </location>
</feature>
<evidence type="ECO:0000256" key="2">
    <source>
        <dbReference type="SAM" id="MobiDB-lite"/>
    </source>
</evidence>
<feature type="region of interest" description="Disordered" evidence="2">
    <location>
        <begin position="879"/>
        <end position="984"/>
    </location>
</feature>
<reference evidence="3 4" key="1">
    <citation type="journal article" date="2021" name="Sci. Rep.">
        <title>The genome of the diatom Chaetoceros tenuissimus carries an ancient integrated fragment of an extant virus.</title>
        <authorList>
            <person name="Hongo Y."/>
            <person name="Kimura K."/>
            <person name="Takaki Y."/>
            <person name="Yoshida Y."/>
            <person name="Baba S."/>
            <person name="Kobayashi G."/>
            <person name="Nagasaki K."/>
            <person name="Hano T."/>
            <person name="Tomaru Y."/>
        </authorList>
    </citation>
    <scope>NUCLEOTIDE SEQUENCE [LARGE SCALE GENOMIC DNA]</scope>
    <source>
        <strain evidence="3 4">NIES-3715</strain>
    </source>
</reference>
<feature type="compositionally biased region" description="Low complexity" evidence="2">
    <location>
        <begin position="124"/>
        <end position="135"/>
    </location>
</feature>
<feature type="compositionally biased region" description="Basic and acidic residues" evidence="2">
    <location>
        <begin position="644"/>
        <end position="665"/>
    </location>
</feature>